<evidence type="ECO:0000256" key="3">
    <source>
        <dbReference type="SAM" id="MobiDB-lite"/>
    </source>
</evidence>
<evidence type="ECO:0000256" key="4">
    <source>
        <dbReference type="SAM" id="Phobius"/>
    </source>
</evidence>
<feature type="region of interest" description="Disordered" evidence="3">
    <location>
        <begin position="427"/>
        <end position="459"/>
    </location>
</feature>
<keyword evidence="7" id="KW-1185">Reference proteome</keyword>
<sequence>MEFYWKRIAFCKVIRAIFIISAMSIGKAMTSPFDVLPSFDGSGAASKTPPPCGGDLIASFEAKSIPFPRANETWRQVFCEWKIRAPHPFLTIGIAFVDIDIMYRGFESNDYLIDIHDGPNAEHIRTLYWHGFHDFQLLLPFQSSADSVFVNITAFHAEPTLNAKLLYFLCGGTVANDMKISSPMFSPSYANDILSSHMQCTWNLVKPKNARYGFLHMHNLNVRKCGVLSLTAYGGALLVGENATNDENNTIVTTTPPSTKNVTRIDNTTMGGIYQLTDINNETFVQGNNRTHVHRIDICQHSQIAWMGFNGSRAELKFSLNIFSNLSGSFGIPSFNAAFIAVRKVPEMKKAPPPPWYLNYAPVVIYLPLGVILGVVIMLIQGRRRGPSEVRLNRVNATNGNCLSLSESSTADAHCVCVVEVPPKSIMRHSRRRREDDPGPDRNPPSKQHPEIPDANPTELSSLAGLNNNNIYTMEHSDQDEMLEQSTSNVTCYQLRNSTLVNISRTDSDTPLLKEGTGKRVTFHED</sequence>
<gene>
    <name evidence="6" type="ORF">CVLEPA_LOCUS19219</name>
</gene>
<evidence type="ECO:0000259" key="5">
    <source>
        <dbReference type="PROSITE" id="PS01180"/>
    </source>
</evidence>
<evidence type="ECO:0000313" key="6">
    <source>
        <dbReference type="EMBL" id="CAK8687143.1"/>
    </source>
</evidence>
<comment type="caution">
    <text evidence="2">Lacks conserved residue(s) required for the propagation of feature annotation.</text>
</comment>
<evidence type="ECO:0000256" key="2">
    <source>
        <dbReference type="PROSITE-ProRule" id="PRU00059"/>
    </source>
</evidence>
<dbReference type="InterPro" id="IPR035914">
    <property type="entry name" value="Sperma_CUB_dom_sf"/>
</dbReference>
<dbReference type="EMBL" id="CAWYQH010000103">
    <property type="protein sequence ID" value="CAK8687143.1"/>
    <property type="molecule type" value="Genomic_DNA"/>
</dbReference>
<keyword evidence="1" id="KW-1015">Disulfide bond</keyword>
<keyword evidence="4" id="KW-0472">Membrane</keyword>
<feature type="domain" description="CUB" evidence="5">
    <location>
        <begin position="170"/>
        <end position="241"/>
    </location>
</feature>
<keyword evidence="4" id="KW-0812">Transmembrane</keyword>
<evidence type="ECO:0000256" key="1">
    <source>
        <dbReference type="ARBA" id="ARBA00023157"/>
    </source>
</evidence>
<organism evidence="6 7">
    <name type="scientific">Clavelina lepadiformis</name>
    <name type="common">Light-bulb sea squirt</name>
    <name type="synonym">Ascidia lepadiformis</name>
    <dbReference type="NCBI Taxonomy" id="159417"/>
    <lineage>
        <taxon>Eukaryota</taxon>
        <taxon>Metazoa</taxon>
        <taxon>Chordata</taxon>
        <taxon>Tunicata</taxon>
        <taxon>Ascidiacea</taxon>
        <taxon>Aplousobranchia</taxon>
        <taxon>Clavelinidae</taxon>
        <taxon>Clavelina</taxon>
    </lineage>
</organism>
<comment type="caution">
    <text evidence="6">The sequence shown here is derived from an EMBL/GenBank/DDBJ whole genome shotgun (WGS) entry which is preliminary data.</text>
</comment>
<dbReference type="Proteomes" id="UP001642483">
    <property type="component" value="Unassembled WGS sequence"/>
</dbReference>
<name>A0ABP0G5Q0_CLALP</name>
<dbReference type="InterPro" id="IPR000859">
    <property type="entry name" value="CUB_dom"/>
</dbReference>
<reference evidence="6 7" key="1">
    <citation type="submission" date="2024-02" db="EMBL/GenBank/DDBJ databases">
        <authorList>
            <person name="Daric V."/>
            <person name="Darras S."/>
        </authorList>
    </citation>
    <scope>NUCLEOTIDE SEQUENCE [LARGE SCALE GENOMIC DNA]</scope>
</reference>
<feature type="transmembrane region" description="Helical" evidence="4">
    <location>
        <begin position="322"/>
        <end position="340"/>
    </location>
</feature>
<accession>A0ABP0G5Q0</accession>
<keyword evidence="4" id="KW-1133">Transmembrane helix</keyword>
<feature type="transmembrane region" description="Helical" evidence="4">
    <location>
        <begin position="360"/>
        <end position="380"/>
    </location>
</feature>
<dbReference type="SUPFAM" id="SSF49854">
    <property type="entry name" value="Spermadhesin, CUB domain"/>
    <property type="match status" value="1"/>
</dbReference>
<evidence type="ECO:0000313" key="7">
    <source>
        <dbReference type="Proteomes" id="UP001642483"/>
    </source>
</evidence>
<dbReference type="PROSITE" id="PS01180">
    <property type="entry name" value="CUB"/>
    <property type="match status" value="1"/>
</dbReference>
<protein>
    <recommendedName>
        <fullName evidence="5">CUB domain-containing protein</fullName>
    </recommendedName>
</protein>
<proteinExistence type="predicted"/>